<dbReference type="AlphaFoldDB" id="A0A8S1K4S9"/>
<name>A0A8S1K4S9_PARPR</name>
<dbReference type="GO" id="GO:0000176">
    <property type="term" value="C:nuclear exosome (RNase complex)"/>
    <property type="evidence" value="ECO:0007669"/>
    <property type="project" value="TreeGrafter"/>
</dbReference>
<gene>
    <name evidence="3" type="ORF">PPRIM_AZ9-3.1.T0110362</name>
    <name evidence="4" type="ORF">PPRIM_AZ9-3.1.T0110363</name>
</gene>
<dbReference type="GO" id="GO:0005730">
    <property type="term" value="C:nucleolus"/>
    <property type="evidence" value="ECO:0007669"/>
    <property type="project" value="TreeGrafter"/>
</dbReference>
<evidence type="ECO:0000259" key="2">
    <source>
        <dbReference type="Pfam" id="PF03725"/>
    </source>
</evidence>
<dbReference type="PANTHER" id="PTHR11953">
    <property type="entry name" value="EXOSOME COMPLEX COMPONENT"/>
    <property type="match status" value="1"/>
</dbReference>
<proteinExistence type="predicted"/>
<dbReference type="GO" id="GO:0000177">
    <property type="term" value="C:cytoplasmic exosome (RNase complex)"/>
    <property type="evidence" value="ECO:0007669"/>
    <property type="project" value="TreeGrafter"/>
</dbReference>
<sequence>MLFLIIDIQVYRSSQLFGKYKLNVIYAKKISIPAVLIHDQADDIINYIQIHLFLNYKVNIFPNIMQKNLIDKFAGHYNVSLIQDQKRQDGRNLLQMRNIEFKLAIDLSVDGSCLYKQGLTEVICLVQGPRAKTQSELLLIEYSVSPFSNIESKRNSKFDKDYSMFAENLKESFENLIILDENGKSEISISVCVIQNDGSSKSAVFNAITLALLDAGVSMKDFLVSVTVGLDQGNLIVDLIQEESKTAQGELTISYQSRKQKIDFYELKTLKLQQQEMDQLSKLAVSKADEIYQWMKEEIYQIKEKQIDQ</sequence>
<dbReference type="GO" id="GO:0016075">
    <property type="term" value="P:rRNA catabolic process"/>
    <property type="evidence" value="ECO:0007669"/>
    <property type="project" value="TreeGrafter"/>
</dbReference>
<dbReference type="GO" id="GO:0034475">
    <property type="term" value="P:U4 snRNA 3'-end processing"/>
    <property type="evidence" value="ECO:0007669"/>
    <property type="project" value="TreeGrafter"/>
</dbReference>
<protein>
    <submittedName>
        <fullName evidence="3">Uncharacterized protein</fullName>
    </submittedName>
</protein>
<evidence type="ECO:0000313" key="4">
    <source>
        <dbReference type="EMBL" id="CAD8047308.1"/>
    </source>
</evidence>
<dbReference type="Proteomes" id="UP000688137">
    <property type="component" value="Unassembled WGS sequence"/>
</dbReference>
<feature type="domain" description="Exoribonuclease phosphorolytic" evidence="1">
    <location>
        <begin position="95"/>
        <end position="217"/>
    </location>
</feature>
<evidence type="ECO:0000313" key="3">
    <source>
        <dbReference type="EMBL" id="CAD8047306.1"/>
    </source>
</evidence>
<dbReference type="EMBL" id="CAJJDM010000008">
    <property type="protein sequence ID" value="CAD8047306.1"/>
    <property type="molecule type" value="Genomic_DNA"/>
</dbReference>
<dbReference type="PANTHER" id="PTHR11953:SF0">
    <property type="entry name" value="EXOSOME COMPLEX COMPONENT RRP41"/>
    <property type="match status" value="1"/>
</dbReference>
<dbReference type="InterPro" id="IPR015847">
    <property type="entry name" value="ExoRNase_PH_dom2"/>
</dbReference>
<dbReference type="GO" id="GO:0071051">
    <property type="term" value="P:poly(A)-dependent snoRNA 3'-end processing"/>
    <property type="evidence" value="ECO:0007669"/>
    <property type="project" value="TreeGrafter"/>
</dbReference>
<dbReference type="GO" id="GO:0071028">
    <property type="term" value="P:nuclear mRNA surveillance"/>
    <property type="evidence" value="ECO:0007669"/>
    <property type="project" value="TreeGrafter"/>
</dbReference>
<keyword evidence="5" id="KW-1185">Reference proteome</keyword>
<dbReference type="Pfam" id="PF01138">
    <property type="entry name" value="RNase_PH"/>
    <property type="match status" value="1"/>
</dbReference>
<dbReference type="InterPro" id="IPR001247">
    <property type="entry name" value="ExoRNase_PH_dom1"/>
</dbReference>
<dbReference type="EMBL" id="CAJJDM010000008">
    <property type="protein sequence ID" value="CAD8047308.1"/>
    <property type="molecule type" value="Genomic_DNA"/>
</dbReference>
<comment type="caution">
    <text evidence="3">The sequence shown here is derived from an EMBL/GenBank/DDBJ whole genome shotgun (WGS) entry which is preliminary data.</text>
</comment>
<dbReference type="InterPro" id="IPR050080">
    <property type="entry name" value="RNase_PH"/>
</dbReference>
<evidence type="ECO:0000259" key="1">
    <source>
        <dbReference type="Pfam" id="PF01138"/>
    </source>
</evidence>
<dbReference type="Pfam" id="PF03725">
    <property type="entry name" value="RNase_PH_C"/>
    <property type="match status" value="1"/>
</dbReference>
<accession>A0A8S1K4S9</accession>
<dbReference type="GO" id="GO:0003723">
    <property type="term" value="F:RNA binding"/>
    <property type="evidence" value="ECO:0007669"/>
    <property type="project" value="TreeGrafter"/>
</dbReference>
<feature type="domain" description="Exoribonuclease phosphorolytic" evidence="2">
    <location>
        <begin position="222"/>
        <end position="286"/>
    </location>
</feature>
<organism evidence="3 5">
    <name type="scientific">Paramecium primaurelia</name>
    <dbReference type="NCBI Taxonomy" id="5886"/>
    <lineage>
        <taxon>Eukaryota</taxon>
        <taxon>Sar</taxon>
        <taxon>Alveolata</taxon>
        <taxon>Ciliophora</taxon>
        <taxon>Intramacronucleata</taxon>
        <taxon>Oligohymenophorea</taxon>
        <taxon>Peniculida</taxon>
        <taxon>Parameciidae</taxon>
        <taxon>Paramecium</taxon>
    </lineage>
</organism>
<reference evidence="3" key="1">
    <citation type="submission" date="2021-01" db="EMBL/GenBank/DDBJ databases">
        <authorList>
            <consortium name="Genoscope - CEA"/>
            <person name="William W."/>
        </authorList>
    </citation>
    <scope>NUCLEOTIDE SEQUENCE</scope>
</reference>
<evidence type="ECO:0000313" key="5">
    <source>
        <dbReference type="Proteomes" id="UP000688137"/>
    </source>
</evidence>